<protein>
    <submittedName>
        <fullName evidence="3">Aminotransferase</fullName>
    </submittedName>
</protein>
<dbReference type="EMBL" id="AABQDW010000001">
    <property type="protein sequence ID" value="EAI5407156.1"/>
    <property type="molecule type" value="Genomic_DNA"/>
</dbReference>
<evidence type="ECO:0000313" key="3">
    <source>
        <dbReference type="EMBL" id="EAK0467943.1"/>
    </source>
</evidence>
<dbReference type="Proteomes" id="UP000557842">
    <property type="component" value="Unassembled WGS sequence"/>
</dbReference>
<dbReference type="AlphaFoldDB" id="A0A5L4IW39"/>
<proteinExistence type="predicted"/>
<dbReference type="EMBL" id="AACCXK010000002">
    <property type="protein sequence ID" value="EAK0452283.1"/>
    <property type="molecule type" value="Genomic_DNA"/>
</dbReference>
<reference evidence="3 4" key="1">
    <citation type="submission" date="2018-05" db="EMBL/GenBank/DDBJ databases">
        <authorList>
            <consortium name="PulseNet: The National Subtyping Network for Foodborne Disease Surveillance"/>
            <person name="Tarr C.L."/>
            <person name="Trees E."/>
            <person name="Katz L.S."/>
            <person name="Carleton-Romer H.A."/>
            <person name="Stroika S."/>
            <person name="Kucerova Z."/>
            <person name="Roache K.F."/>
            <person name="Sabol A.L."/>
            <person name="Besser J."/>
            <person name="Gerner-Smidt P."/>
        </authorList>
    </citation>
    <scope>NUCLEOTIDE SEQUENCE</scope>
    <source>
        <strain evidence="2">2014D-0197</strain>
        <strain evidence="1 4">2016D-0221</strain>
        <strain evidence="3">D4313</strain>
    </source>
</reference>
<sequence length="195" mass="23065">MNSYKKSIFLFETIKIIDKEICNLNFHIKRAENSTINGLKFDFKDILQPSFNGTIRAKVIYDINGNLKNVEYFPYEIRNFYEFKLVNIDFDYDKKYLDRSEIEAVKSNFNEIIMIKNGLITDTSIANIAVFDSYNDTWLTPKTPLLKGTTRDRLLQNRFLKQKDIDLNDLLKTKRFAIMNAMIGFLELKLFKFSY</sequence>
<accession>A0A5L4IW39</accession>
<dbReference type="RefSeq" id="WP_065843746.1">
    <property type="nucleotide sequence ID" value="NZ_AABUZP020000005.1"/>
</dbReference>
<dbReference type="InterPro" id="IPR001544">
    <property type="entry name" value="Aminotrans_IV"/>
</dbReference>
<organism evidence="3">
    <name type="scientific">Campylobacter fetus</name>
    <dbReference type="NCBI Taxonomy" id="196"/>
    <lineage>
        <taxon>Bacteria</taxon>
        <taxon>Pseudomonadati</taxon>
        <taxon>Campylobacterota</taxon>
        <taxon>Epsilonproteobacteria</taxon>
        <taxon>Campylobacterales</taxon>
        <taxon>Campylobacteraceae</taxon>
        <taxon>Campylobacter</taxon>
    </lineage>
</organism>
<evidence type="ECO:0000313" key="4">
    <source>
        <dbReference type="Proteomes" id="UP000557842"/>
    </source>
</evidence>
<dbReference type="SUPFAM" id="SSF56752">
    <property type="entry name" value="D-aminoacid aminotransferase-like PLP-dependent enzymes"/>
    <property type="match status" value="1"/>
</dbReference>
<dbReference type="Gene3D" id="3.20.10.10">
    <property type="entry name" value="D-amino Acid Aminotransferase, subunit A, domain 2"/>
    <property type="match status" value="1"/>
</dbReference>
<dbReference type="Pfam" id="PF01063">
    <property type="entry name" value="Aminotran_4"/>
    <property type="match status" value="1"/>
</dbReference>
<evidence type="ECO:0000313" key="2">
    <source>
        <dbReference type="EMBL" id="EAK0452283.1"/>
    </source>
</evidence>
<dbReference type="Gene3D" id="3.30.470.10">
    <property type="match status" value="1"/>
</dbReference>
<dbReference type="EMBL" id="AACCXM010000001">
    <property type="protein sequence ID" value="EAK0467943.1"/>
    <property type="molecule type" value="Genomic_DNA"/>
</dbReference>
<evidence type="ECO:0000313" key="1">
    <source>
        <dbReference type="EMBL" id="EAI5407156.1"/>
    </source>
</evidence>
<dbReference type="InterPro" id="IPR043132">
    <property type="entry name" value="BCAT-like_C"/>
</dbReference>
<keyword evidence="3" id="KW-0032">Aminotransferase</keyword>
<name>A0A5L4IW39_CAMFE</name>
<gene>
    <name evidence="2" type="ORF">AAH17_01210</name>
    <name evidence="3" type="ORF">AAH24_00950</name>
    <name evidence="1" type="ORF">BVH53_00305</name>
</gene>
<dbReference type="InterPro" id="IPR036038">
    <property type="entry name" value="Aminotransferase-like"/>
</dbReference>
<dbReference type="GO" id="GO:0008483">
    <property type="term" value="F:transaminase activity"/>
    <property type="evidence" value="ECO:0007669"/>
    <property type="project" value="UniProtKB-KW"/>
</dbReference>
<keyword evidence="3" id="KW-0808">Transferase</keyword>
<dbReference type="InterPro" id="IPR043131">
    <property type="entry name" value="BCAT-like_N"/>
</dbReference>
<comment type="caution">
    <text evidence="3">The sequence shown here is derived from an EMBL/GenBank/DDBJ whole genome shotgun (WGS) entry which is preliminary data.</text>
</comment>